<dbReference type="EMBL" id="VEPZ02001737">
    <property type="protein sequence ID" value="KAE8659691.1"/>
    <property type="molecule type" value="Genomic_DNA"/>
</dbReference>
<dbReference type="Pfam" id="PF07714">
    <property type="entry name" value="PK_Tyr_Ser-Thr"/>
    <property type="match status" value="1"/>
</dbReference>
<dbReference type="GO" id="GO:0005524">
    <property type="term" value="F:ATP binding"/>
    <property type="evidence" value="ECO:0007669"/>
    <property type="project" value="UniProtKB-KW"/>
</dbReference>
<dbReference type="FunFam" id="1.10.510.10:FF:000477">
    <property type="entry name" value="Receptor protein kinase CRINKLY4"/>
    <property type="match status" value="1"/>
</dbReference>
<name>A0A6A2WL60_HIBSY</name>
<evidence type="ECO:0000313" key="5">
    <source>
        <dbReference type="EMBL" id="KAE8659691.1"/>
    </source>
</evidence>
<comment type="caution">
    <text evidence="5">The sequence shown here is derived from an EMBL/GenBank/DDBJ whole genome shotgun (WGS) entry which is preliminary data.</text>
</comment>
<dbReference type="PANTHER" id="PTHR27001:SF39">
    <property type="entry name" value="PROTEIN KINASE SUPERFAMILY PROTEIN"/>
    <property type="match status" value="1"/>
</dbReference>
<dbReference type="InterPro" id="IPR001245">
    <property type="entry name" value="Ser-Thr/Tyr_kinase_cat_dom"/>
</dbReference>
<keyword evidence="3" id="KW-0812">Transmembrane</keyword>
<dbReference type="PROSITE" id="PS50011">
    <property type="entry name" value="PROTEIN_KINASE_DOM"/>
    <property type="match status" value="1"/>
</dbReference>
<sequence length="364" mass="39996">MTQGEDIAYDLVLVLLSISLFILGIVLVIMCIKKPKKSDQKQEILPVKSCASSYQLTDIDAATDGFNHRRIVGKGLLGTVYAAMSPRGELFAVKRIHPLLVLSNAGFGFASIMKTLSLAQHPNIVPIIGFSQAPGERIIVMEFVGTVNLDLYLHENSDDASLLDWNRRLRIAAGVARGIEYLHEGMAPNIIHGCIKASNILLDMKFVAKLCDYGLSFLAPKETRGLVGYVDDEYCGACKESDVYGFGVVLLELLTGRRSEQGLLVQWALPLIKSKRFNELLDPRLVIPSDLKPLLRLAKVASACVGNYRKDRPSISQVASILNNLEVEIELVNEGKNFVGNILKCKEEGEGGGDWEYSLFPCGN</sequence>
<dbReference type="FunFam" id="3.30.200.20:FF:000638">
    <property type="entry name" value="serine/threonine-protein kinase-like protein ACR4"/>
    <property type="match status" value="1"/>
</dbReference>
<organism evidence="5 6">
    <name type="scientific">Hibiscus syriacus</name>
    <name type="common">Rose of Sharon</name>
    <dbReference type="NCBI Taxonomy" id="106335"/>
    <lineage>
        <taxon>Eukaryota</taxon>
        <taxon>Viridiplantae</taxon>
        <taxon>Streptophyta</taxon>
        <taxon>Embryophyta</taxon>
        <taxon>Tracheophyta</taxon>
        <taxon>Spermatophyta</taxon>
        <taxon>Magnoliopsida</taxon>
        <taxon>eudicotyledons</taxon>
        <taxon>Gunneridae</taxon>
        <taxon>Pentapetalae</taxon>
        <taxon>rosids</taxon>
        <taxon>malvids</taxon>
        <taxon>Malvales</taxon>
        <taxon>Malvaceae</taxon>
        <taxon>Malvoideae</taxon>
        <taxon>Hibiscus</taxon>
    </lineage>
</organism>
<keyword evidence="3" id="KW-1133">Transmembrane helix</keyword>
<evidence type="ECO:0000256" key="1">
    <source>
        <dbReference type="ARBA" id="ARBA00022741"/>
    </source>
</evidence>
<dbReference type="SUPFAM" id="SSF56112">
    <property type="entry name" value="Protein kinase-like (PK-like)"/>
    <property type="match status" value="1"/>
</dbReference>
<protein>
    <submittedName>
        <fullName evidence="5">HAESA-like 1 isoform 1</fullName>
    </submittedName>
</protein>
<dbReference type="AlphaFoldDB" id="A0A6A2WL60"/>
<gene>
    <name evidence="5" type="ORF">F3Y22_tig00116962pilonHSYRG00897</name>
</gene>
<dbReference type="InterPro" id="IPR011009">
    <property type="entry name" value="Kinase-like_dom_sf"/>
</dbReference>
<keyword evidence="3" id="KW-0472">Membrane</keyword>
<dbReference type="InterPro" id="IPR000719">
    <property type="entry name" value="Prot_kinase_dom"/>
</dbReference>
<evidence type="ECO:0000256" key="3">
    <source>
        <dbReference type="SAM" id="Phobius"/>
    </source>
</evidence>
<dbReference type="Gene3D" id="1.10.510.10">
    <property type="entry name" value="Transferase(Phosphotransferase) domain 1"/>
    <property type="match status" value="1"/>
</dbReference>
<accession>A0A6A2WL60</accession>
<feature type="domain" description="Protein kinase" evidence="4">
    <location>
        <begin position="66"/>
        <end position="325"/>
    </location>
</feature>
<evidence type="ECO:0000259" key="4">
    <source>
        <dbReference type="PROSITE" id="PS50011"/>
    </source>
</evidence>
<dbReference type="Proteomes" id="UP000436088">
    <property type="component" value="Unassembled WGS sequence"/>
</dbReference>
<dbReference type="GO" id="GO:0005886">
    <property type="term" value="C:plasma membrane"/>
    <property type="evidence" value="ECO:0007669"/>
    <property type="project" value="TreeGrafter"/>
</dbReference>
<keyword evidence="6" id="KW-1185">Reference proteome</keyword>
<keyword evidence="1" id="KW-0547">Nucleotide-binding</keyword>
<feature type="transmembrane region" description="Helical" evidence="3">
    <location>
        <begin position="12"/>
        <end position="32"/>
    </location>
</feature>
<keyword evidence="2" id="KW-0067">ATP-binding</keyword>
<dbReference type="Gene3D" id="3.30.200.20">
    <property type="entry name" value="Phosphorylase Kinase, domain 1"/>
    <property type="match status" value="1"/>
</dbReference>
<reference evidence="5" key="1">
    <citation type="submission" date="2019-09" db="EMBL/GenBank/DDBJ databases">
        <title>Draft genome information of white flower Hibiscus syriacus.</title>
        <authorList>
            <person name="Kim Y.-M."/>
        </authorList>
    </citation>
    <scope>NUCLEOTIDE SEQUENCE [LARGE SCALE GENOMIC DNA]</scope>
    <source>
        <strain evidence="5">YM2019G1</strain>
    </source>
</reference>
<evidence type="ECO:0000313" key="6">
    <source>
        <dbReference type="Proteomes" id="UP000436088"/>
    </source>
</evidence>
<dbReference type="PANTHER" id="PTHR27001">
    <property type="entry name" value="OS01G0253100 PROTEIN"/>
    <property type="match status" value="1"/>
</dbReference>
<proteinExistence type="predicted"/>
<dbReference type="GO" id="GO:0004672">
    <property type="term" value="F:protein kinase activity"/>
    <property type="evidence" value="ECO:0007669"/>
    <property type="project" value="InterPro"/>
</dbReference>
<evidence type="ECO:0000256" key="2">
    <source>
        <dbReference type="ARBA" id="ARBA00022840"/>
    </source>
</evidence>